<feature type="compositionally biased region" description="Low complexity" evidence="5">
    <location>
        <begin position="382"/>
        <end position="393"/>
    </location>
</feature>
<dbReference type="AlphaFoldDB" id="A0A6A6PHZ7"/>
<gene>
    <name evidence="7" type="ORF">BDY17DRAFT_348972</name>
</gene>
<sequence>MSLQPGTTQLRTFTRSLLTDGTRTVTTFTEAIWAVATRAPGGGRTTTTIRILVSPSTTSRNIGNGRSSSSTPALTSSSSSSSSTSLTTSASGASNTASSTLQSSHHGFTSGAVAGAAVGCLIAGALIAFLLAFFLFRRKQRKHEASVAAANNYDAYHAPDRKTPLAPVPVALGEKSAATGGTAATGIAAPPASPSWLAYLPPSASDHTIATAVKTFYDQIEQHVDTFYSHSPTSDSSSGAQDAQQSRQPLSEIDSGKLPGRIEDLMQESAMVLPVIKHSIADLLITRLSPLAFAETSLLPPHLAEFPQRLQESPASSPAEAAASQQAYSQWRLLTAYLYPSPESTSAYEDDRDAKTADISSLLASAFAPWQQEQHQKQTKVSSSGDSASSTDSSNDDDEESSLHQHERTLIATAANLGILLMSQAAAFEFRWSPAGAAAAAAEGGVREVGVVVVAPGFWRTTDDSGRGLEAGTAREMVEARVWRS</sequence>
<dbReference type="PANTHER" id="PTHR15549">
    <property type="entry name" value="PAIRED IMMUNOGLOBULIN-LIKE TYPE 2 RECEPTOR"/>
    <property type="match status" value="1"/>
</dbReference>
<feature type="region of interest" description="Disordered" evidence="5">
    <location>
        <begin position="370"/>
        <end position="404"/>
    </location>
</feature>
<evidence type="ECO:0000256" key="4">
    <source>
        <dbReference type="ARBA" id="ARBA00023136"/>
    </source>
</evidence>
<evidence type="ECO:0000313" key="7">
    <source>
        <dbReference type="EMBL" id="KAF2479416.1"/>
    </source>
</evidence>
<evidence type="ECO:0000313" key="8">
    <source>
        <dbReference type="Proteomes" id="UP000799767"/>
    </source>
</evidence>
<name>A0A6A6PHZ7_9PEZI</name>
<dbReference type="OrthoDB" id="3938193at2759"/>
<reference evidence="7" key="1">
    <citation type="journal article" date="2020" name="Stud. Mycol.">
        <title>101 Dothideomycetes genomes: a test case for predicting lifestyles and emergence of pathogens.</title>
        <authorList>
            <person name="Haridas S."/>
            <person name="Albert R."/>
            <person name="Binder M."/>
            <person name="Bloem J."/>
            <person name="Labutti K."/>
            <person name="Salamov A."/>
            <person name="Andreopoulos B."/>
            <person name="Baker S."/>
            <person name="Barry K."/>
            <person name="Bills G."/>
            <person name="Bluhm B."/>
            <person name="Cannon C."/>
            <person name="Castanera R."/>
            <person name="Culley D."/>
            <person name="Daum C."/>
            <person name="Ezra D."/>
            <person name="Gonzalez J."/>
            <person name="Henrissat B."/>
            <person name="Kuo A."/>
            <person name="Liang C."/>
            <person name="Lipzen A."/>
            <person name="Lutzoni F."/>
            <person name="Magnuson J."/>
            <person name="Mondo S."/>
            <person name="Nolan M."/>
            <person name="Ohm R."/>
            <person name="Pangilinan J."/>
            <person name="Park H.-J."/>
            <person name="Ramirez L."/>
            <person name="Alfaro M."/>
            <person name="Sun H."/>
            <person name="Tritt A."/>
            <person name="Yoshinaga Y."/>
            <person name="Zwiers L.-H."/>
            <person name="Turgeon B."/>
            <person name="Goodwin S."/>
            <person name="Spatafora J."/>
            <person name="Crous P."/>
            <person name="Grigoriev I."/>
        </authorList>
    </citation>
    <scope>NUCLEOTIDE SEQUENCE</scope>
    <source>
        <strain evidence="7">CBS 113389</strain>
    </source>
</reference>
<feature type="region of interest" description="Disordered" evidence="5">
    <location>
        <begin position="53"/>
        <end position="104"/>
    </location>
</feature>
<dbReference type="InterPro" id="IPR051694">
    <property type="entry name" value="Immunoregulatory_rcpt-like"/>
</dbReference>
<dbReference type="EMBL" id="MU001641">
    <property type="protein sequence ID" value="KAF2479416.1"/>
    <property type="molecule type" value="Genomic_DNA"/>
</dbReference>
<keyword evidence="8" id="KW-1185">Reference proteome</keyword>
<dbReference type="GeneID" id="54479155"/>
<evidence type="ECO:0000256" key="1">
    <source>
        <dbReference type="ARBA" id="ARBA00004167"/>
    </source>
</evidence>
<feature type="compositionally biased region" description="Low complexity" evidence="5">
    <location>
        <begin position="58"/>
        <end position="101"/>
    </location>
</feature>
<comment type="subcellular location">
    <subcellularLocation>
        <location evidence="1">Membrane</location>
        <topology evidence="1">Single-pass membrane protein</topology>
    </subcellularLocation>
</comment>
<organism evidence="7 8">
    <name type="scientific">Neohortaea acidophila</name>
    <dbReference type="NCBI Taxonomy" id="245834"/>
    <lineage>
        <taxon>Eukaryota</taxon>
        <taxon>Fungi</taxon>
        <taxon>Dikarya</taxon>
        <taxon>Ascomycota</taxon>
        <taxon>Pezizomycotina</taxon>
        <taxon>Dothideomycetes</taxon>
        <taxon>Dothideomycetidae</taxon>
        <taxon>Mycosphaerellales</taxon>
        <taxon>Teratosphaeriaceae</taxon>
        <taxon>Neohortaea</taxon>
    </lineage>
</organism>
<keyword evidence="3 6" id="KW-1133">Transmembrane helix</keyword>
<evidence type="ECO:0000256" key="5">
    <source>
        <dbReference type="SAM" id="MobiDB-lite"/>
    </source>
</evidence>
<feature type="transmembrane region" description="Helical" evidence="6">
    <location>
        <begin position="112"/>
        <end position="136"/>
    </location>
</feature>
<dbReference type="Proteomes" id="UP000799767">
    <property type="component" value="Unassembled WGS sequence"/>
</dbReference>
<dbReference type="CDD" id="cd12087">
    <property type="entry name" value="TM_EGFR-like"/>
    <property type="match status" value="1"/>
</dbReference>
<keyword evidence="2 6" id="KW-0812">Transmembrane</keyword>
<evidence type="ECO:0000256" key="2">
    <source>
        <dbReference type="ARBA" id="ARBA00022692"/>
    </source>
</evidence>
<evidence type="ECO:0000256" key="3">
    <source>
        <dbReference type="ARBA" id="ARBA00022989"/>
    </source>
</evidence>
<feature type="region of interest" description="Disordered" evidence="5">
    <location>
        <begin position="228"/>
        <end position="257"/>
    </location>
</feature>
<dbReference type="RefSeq" id="XP_033585986.1">
    <property type="nucleotide sequence ID" value="XM_033738153.1"/>
</dbReference>
<proteinExistence type="predicted"/>
<keyword evidence="4 6" id="KW-0472">Membrane</keyword>
<dbReference type="GO" id="GO:0016020">
    <property type="term" value="C:membrane"/>
    <property type="evidence" value="ECO:0007669"/>
    <property type="project" value="UniProtKB-SubCell"/>
</dbReference>
<feature type="compositionally biased region" description="Low complexity" evidence="5">
    <location>
        <begin position="234"/>
        <end position="248"/>
    </location>
</feature>
<accession>A0A6A6PHZ7</accession>
<protein>
    <submittedName>
        <fullName evidence="7">Uncharacterized protein</fullName>
    </submittedName>
</protein>
<evidence type="ECO:0000256" key="6">
    <source>
        <dbReference type="SAM" id="Phobius"/>
    </source>
</evidence>
<dbReference type="GO" id="GO:0071944">
    <property type="term" value="C:cell periphery"/>
    <property type="evidence" value="ECO:0007669"/>
    <property type="project" value="UniProtKB-ARBA"/>
</dbReference>